<evidence type="ECO:0000313" key="5">
    <source>
        <dbReference type="EMBL" id="GHF59921.1"/>
    </source>
</evidence>
<dbReference type="AlphaFoldDB" id="A0A919EF57"/>
<dbReference type="InterPro" id="IPR025847">
    <property type="entry name" value="MEDS_domain"/>
</dbReference>
<evidence type="ECO:0000313" key="6">
    <source>
        <dbReference type="Proteomes" id="UP000638313"/>
    </source>
</evidence>
<dbReference type="PANTHER" id="PTHR35526:SF3">
    <property type="entry name" value="ANTI-SIGMA-F FACTOR RSBW"/>
    <property type="match status" value="1"/>
</dbReference>
<dbReference type="CDD" id="cd16936">
    <property type="entry name" value="HATPase_RsbW-like"/>
    <property type="match status" value="1"/>
</dbReference>
<evidence type="ECO:0000259" key="3">
    <source>
        <dbReference type="Pfam" id="PF13581"/>
    </source>
</evidence>
<name>A0A919EF57_9ACTN</name>
<feature type="region of interest" description="Disordered" evidence="2">
    <location>
        <begin position="265"/>
        <end position="284"/>
    </location>
</feature>
<dbReference type="GO" id="GO:0004674">
    <property type="term" value="F:protein serine/threonine kinase activity"/>
    <property type="evidence" value="ECO:0007669"/>
    <property type="project" value="UniProtKB-KW"/>
</dbReference>
<dbReference type="SUPFAM" id="SSF55874">
    <property type="entry name" value="ATPase domain of HSP90 chaperone/DNA topoisomerase II/histidine kinase"/>
    <property type="match status" value="1"/>
</dbReference>
<evidence type="ECO:0000259" key="4">
    <source>
        <dbReference type="Pfam" id="PF14417"/>
    </source>
</evidence>
<dbReference type="RefSeq" id="WP_190131625.1">
    <property type="nucleotide sequence ID" value="NZ_BNBD01000010.1"/>
</dbReference>
<dbReference type="PANTHER" id="PTHR35526">
    <property type="entry name" value="ANTI-SIGMA-F FACTOR RSBW-RELATED"/>
    <property type="match status" value="1"/>
</dbReference>
<dbReference type="InterPro" id="IPR050267">
    <property type="entry name" value="Anti-sigma-factor_SerPK"/>
</dbReference>
<keyword evidence="1" id="KW-0418">Kinase</keyword>
<dbReference type="InterPro" id="IPR047718">
    <property type="entry name" value="RsbA-like_anti_sig"/>
</dbReference>
<reference evidence="5" key="1">
    <citation type="journal article" date="2014" name="Int. J. Syst. Evol. Microbiol.">
        <title>Complete genome sequence of Corynebacterium casei LMG S-19264T (=DSM 44701T), isolated from a smear-ripened cheese.</title>
        <authorList>
            <consortium name="US DOE Joint Genome Institute (JGI-PGF)"/>
            <person name="Walter F."/>
            <person name="Albersmeier A."/>
            <person name="Kalinowski J."/>
            <person name="Ruckert C."/>
        </authorList>
    </citation>
    <scope>NUCLEOTIDE SEQUENCE</scope>
    <source>
        <strain evidence="5">JCM 4059</strain>
    </source>
</reference>
<dbReference type="Gene3D" id="3.30.565.10">
    <property type="entry name" value="Histidine kinase-like ATPase, C-terminal domain"/>
    <property type="match status" value="1"/>
</dbReference>
<comment type="caution">
    <text evidence="5">The sequence shown here is derived from an EMBL/GenBank/DDBJ whole genome shotgun (WGS) entry which is preliminary data.</text>
</comment>
<feature type="domain" description="Histidine kinase/HSP90-like ATPase" evidence="3">
    <location>
        <begin position="200"/>
        <end position="308"/>
    </location>
</feature>
<gene>
    <name evidence="5" type="ORF">GCM10010218_46850</name>
</gene>
<dbReference type="NCBIfam" id="NF041045">
    <property type="entry name" value="RsbA_anti_sig"/>
    <property type="match status" value="1"/>
</dbReference>
<evidence type="ECO:0000256" key="1">
    <source>
        <dbReference type="ARBA" id="ARBA00022527"/>
    </source>
</evidence>
<dbReference type="Proteomes" id="UP000638313">
    <property type="component" value="Unassembled WGS sequence"/>
</dbReference>
<evidence type="ECO:0000256" key="2">
    <source>
        <dbReference type="SAM" id="MobiDB-lite"/>
    </source>
</evidence>
<organism evidence="5 6">
    <name type="scientific">Streptomyces mashuensis</name>
    <dbReference type="NCBI Taxonomy" id="33904"/>
    <lineage>
        <taxon>Bacteria</taxon>
        <taxon>Bacillati</taxon>
        <taxon>Actinomycetota</taxon>
        <taxon>Actinomycetes</taxon>
        <taxon>Kitasatosporales</taxon>
        <taxon>Streptomycetaceae</taxon>
        <taxon>Streptomyces</taxon>
    </lineage>
</organism>
<accession>A0A919EF57</accession>
<dbReference type="InterPro" id="IPR003594">
    <property type="entry name" value="HATPase_dom"/>
</dbReference>
<feature type="domain" description="MEDS" evidence="4">
    <location>
        <begin position="13"/>
        <end position="157"/>
    </location>
</feature>
<dbReference type="Pfam" id="PF14417">
    <property type="entry name" value="MEDS"/>
    <property type="match status" value="1"/>
</dbReference>
<reference evidence="5" key="2">
    <citation type="submission" date="2020-09" db="EMBL/GenBank/DDBJ databases">
        <authorList>
            <person name="Sun Q."/>
            <person name="Ohkuma M."/>
        </authorList>
    </citation>
    <scope>NUCLEOTIDE SEQUENCE</scope>
    <source>
        <strain evidence="5">JCM 4059</strain>
    </source>
</reference>
<keyword evidence="1" id="KW-0808">Transferase</keyword>
<protein>
    <submittedName>
        <fullName evidence="5">Anti-sigma regulatory factor</fullName>
    </submittedName>
</protein>
<keyword evidence="1" id="KW-0723">Serine/threonine-protein kinase</keyword>
<dbReference type="Pfam" id="PF13581">
    <property type="entry name" value="HATPase_c_2"/>
    <property type="match status" value="1"/>
</dbReference>
<dbReference type="InterPro" id="IPR036890">
    <property type="entry name" value="HATPase_C_sf"/>
</dbReference>
<dbReference type="EMBL" id="BNBD01000010">
    <property type="protein sequence ID" value="GHF59921.1"/>
    <property type="molecule type" value="Genomic_DNA"/>
</dbReference>
<proteinExistence type="predicted"/>
<keyword evidence="6" id="KW-1185">Reference proteome</keyword>
<sequence length="322" mass="33962">MTEATAATGGFSHPALFYRGADEYLGATTSFVRAGLAAGEPVAVAVPGENLRLLRAALGEDADRVHLVDMADAGRNPGRIIPRILRAFADAHTAGGRRARIIGEPVWVGRSGTEYPACLQHEALINHAFAGRPVTILCPYDVRLAPAVLEDAHATHPVVVRDGTEKPSPSYAPEQVVASCNLPLADPPGPDPATFAFDGDLLPDARHFALERALALGLPAGRGDDLALAVAELTTNSVVHGGGSGTLRLWREDGHVVWEVRDRGHIGDPLAGRRPPPPDRPGGRGLLLVHCLSDLVRTHTRPGSTVTRCYLAVGEDGGKLLP</sequence>